<evidence type="ECO:0000256" key="2">
    <source>
        <dbReference type="ARBA" id="ARBA00022679"/>
    </source>
</evidence>
<keyword evidence="10" id="KW-1185">Reference proteome</keyword>
<reference evidence="9" key="1">
    <citation type="submission" date="2015-02" db="EMBL/GenBank/DDBJ databases">
        <title>A novel member of the family Ruminococcaceae isolated from human feces.</title>
        <authorList>
            <person name="Shkoporov A.N."/>
            <person name="Chaplin A.V."/>
            <person name="Motuzova O.V."/>
            <person name="Kafarskaia L.I."/>
            <person name="Khokhlova E.V."/>
            <person name="Efimov B.A."/>
        </authorList>
    </citation>
    <scope>NUCLEOTIDE SEQUENCE [LARGE SCALE GENOMIC DNA]</scope>
    <source>
        <strain evidence="9">585-1</strain>
    </source>
</reference>
<keyword evidence="4" id="KW-0418">Kinase</keyword>
<comment type="caution">
    <text evidence="9">The sequence shown here is derived from an EMBL/GenBank/DDBJ whole genome shotgun (WGS) entry which is preliminary data.</text>
</comment>
<comment type="similarity">
    <text evidence="1">Belongs to the four-carbon acid sugar kinase family.</text>
</comment>
<keyword evidence="5" id="KW-0067">ATP-binding</keyword>
<evidence type="ECO:0000256" key="4">
    <source>
        <dbReference type="ARBA" id="ARBA00022777"/>
    </source>
</evidence>
<name>A0A0D8IXN9_9FIRM</name>
<feature type="domain" description="Four-carbon acid sugar kinase nucleotide binding" evidence="8">
    <location>
        <begin position="237"/>
        <end position="396"/>
    </location>
</feature>
<evidence type="ECO:0000259" key="8">
    <source>
        <dbReference type="Pfam" id="PF17042"/>
    </source>
</evidence>
<protein>
    <recommendedName>
        <fullName evidence="11">Four-carbon acid sugar kinase family protein</fullName>
    </recommendedName>
</protein>
<dbReference type="PATRIC" id="fig|1550024.3.peg.2763"/>
<dbReference type="InterPro" id="IPR031475">
    <property type="entry name" value="NBD_C"/>
</dbReference>
<dbReference type="InterPro" id="IPR037051">
    <property type="entry name" value="4-carb_acid_sugar_kinase_N_sf"/>
</dbReference>
<evidence type="ECO:0000259" key="7">
    <source>
        <dbReference type="Pfam" id="PF07005"/>
    </source>
</evidence>
<dbReference type="Proteomes" id="UP000032483">
    <property type="component" value="Unassembled WGS sequence"/>
</dbReference>
<dbReference type="GO" id="GO:0016301">
    <property type="term" value="F:kinase activity"/>
    <property type="evidence" value="ECO:0007669"/>
    <property type="project" value="UniProtKB-KW"/>
</dbReference>
<keyword evidence="3" id="KW-0547">Nucleotide-binding</keyword>
<evidence type="ECO:0000313" key="9">
    <source>
        <dbReference type="EMBL" id="KJF39485.1"/>
    </source>
</evidence>
<evidence type="ECO:0000256" key="6">
    <source>
        <dbReference type="ARBA" id="ARBA00023277"/>
    </source>
</evidence>
<dbReference type="Pfam" id="PF07005">
    <property type="entry name" value="SBD_N"/>
    <property type="match status" value="1"/>
</dbReference>
<keyword evidence="2" id="KW-0808">Transferase</keyword>
<evidence type="ECO:0000256" key="1">
    <source>
        <dbReference type="ARBA" id="ARBA00005715"/>
    </source>
</evidence>
<dbReference type="InterPro" id="IPR042213">
    <property type="entry name" value="NBD_C_sf"/>
</dbReference>
<accession>A0A0D8IXN9</accession>
<dbReference type="AlphaFoldDB" id="A0A0D8IXN9"/>
<dbReference type="RefSeq" id="WP_050005691.1">
    <property type="nucleotide sequence ID" value="NZ_JXXK01000017.1"/>
</dbReference>
<evidence type="ECO:0008006" key="11">
    <source>
        <dbReference type="Google" id="ProtNLM"/>
    </source>
</evidence>
<sequence>MIHLFVIADDFTGALDTGVQFASYGAATKVVVGTGLQALEADAQTQVLVVDAETRHLPAAQAYDTVYRLVRWAKEKKIGCIYKKTDSALRGNIGAELSAALAADGGDRLHFVPAFPNLDRVTRGGVHYIGGVPVAQSVFGKDPFEPVTHSRVEDILHEQTDTLCAYILGGGSAEGKAGVLVYEAQTNRDMAQIADRLAARSETGLLAGCAGFASVLPRLLQLSCRDTAPLPLCGRLLAVCGSINPVSLEQCAQAEAQGAPRFSLTPEQKLSRDWAAGAQAGEMLGAVLRACSQEPVVVLDTGGAVENAGADKTADRIQIANTLGALLKRLLDDGLESTVLIMGGDCLLGLMRQLDVTEIMPLCEVAPGVVLSQFTYGGRQWNLVSKSGGFGAKTLFYDLQNILERWKKELPAV</sequence>
<feature type="domain" description="Four-carbon acid sugar kinase N-terminal" evidence="7">
    <location>
        <begin position="4"/>
        <end position="215"/>
    </location>
</feature>
<dbReference type="Pfam" id="PF17042">
    <property type="entry name" value="NBD_C"/>
    <property type="match status" value="1"/>
</dbReference>
<dbReference type="Gene3D" id="3.40.980.20">
    <property type="entry name" value="Four-carbon acid sugar kinase, nucleotide binding domain"/>
    <property type="match status" value="1"/>
</dbReference>
<dbReference type="GO" id="GO:0005524">
    <property type="term" value="F:ATP binding"/>
    <property type="evidence" value="ECO:0007669"/>
    <property type="project" value="UniProtKB-KW"/>
</dbReference>
<dbReference type="Gene3D" id="3.40.50.10840">
    <property type="entry name" value="Putative sugar-binding, N-terminal domain"/>
    <property type="match status" value="1"/>
</dbReference>
<gene>
    <name evidence="9" type="ORF">TQ39_12135</name>
</gene>
<evidence type="ECO:0000256" key="5">
    <source>
        <dbReference type="ARBA" id="ARBA00022840"/>
    </source>
</evidence>
<dbReference type="EMBL" id="JXXK01000017">
    <property type="protein sequence ID" value="KJF39485.1"/>
    <property type="molecule type" value="Genomic_DNA"/>
</dbReference>
<keyword evidence="6" id="KW-0119">Carbohydrate metabolism</keyword>
<evidence type="ECO:0000313" key="10">
    <source>
        <dbReference type="Proteomes" id="UP000032483"/>
    </source>
</evidence>
<dbReference type="GeneID" id="42857325"/>
<organism evidence="9 10">
    <name type="scientific">Ruthenibacterium lactatiformans</name>
    <dbReference type="NCBI Taxonomy" id="1550024"/>
    <lineage>
        <taxon>Bacteria</taxon>
        <taxon>Bacillati</taxon>
        <taxon>Bacillota</taxon>
        <taxon>Clostridia</taxon>
        <taxon>Eubacteriales</taxon>
        <taxon>Oscillospiraceae</taxon>
        <taxon>Ruthenibacterium</taxon>
    </lineage>
</organism>
<dbReference type="InterPro" id="IPR010737">
    <property type="entry name" value="4-carb_acid_sugar_kinase_N"/>
</dbReference>
<evidence type="ECO:0000256" key="3">
    <source>
        <dbReference type="ARBA" id="ARBA00022741"/>
    </source>
</evidence>
<dbReference type="SUPFAM" id="SSF142764">
    <property type="entry name" value="YgbK-like"/>
    <property type="match status" value="1"/>
</dbReference>
<proteinExistence type="inferred from homology"/>